<evidence type="ECO:0000256" key="8">
    <source>
        <dbReference type="ARBA" id="ARBA00023180"/>
    </source>
</evidence>
<dbReference type="Gene3D" id="2.40.70.10">
    <property type="entry name" value="Acid Proteases"/>
    <property type="match status" value="2"/>
</dbReference>
<dbReference type="FunCoup" id="A0A084QU23">
    <property type="interactions" value="318"/>
</dbReference>
<keyword evidence="3" id="KW-0165">Cleavage on pair of basic residues</keyword>
<feature type="chain" id="PRO_5001779595" description="Probable aspartic-type endopeptidase OPSB" evidence="13">
    <location>
        <begin position="24"/>
        <end position="477"/>
    </location>
</feature>
<keyword evidence="4 13" id="KW-0732">Signal</keyword>
<evidence type="ECO:0000256" key="11">
    <source>
        <dbReference type="PIRSR" id="PIRSR601461-1"/>
    </source>
</evidence>
<keyword evidence="2 12" id="KW-0645">Protease</keyword>
<dbReference type="PRINTS" id="PR00792">
    <property type="entry name" value="PEPSIN"/>
</dbReference>
<dbReference type="InterPro" id="IPR001461">
    <property type="entry name" value="Aspartic_peptidase_A1"/>
</dbReference>
<dbReference type="InParanoid" id="A0A084QU23"/>
<evidence type="ECO:0000256" key="12">
    <source>
        <dbReference type="RuleBase" id="RU000454"/>
    </source>
</evidence>
<keyword evidence="7" id="KW-0865">Zymogen</keyword>
<feature type="active site" evidence="11">
    <location>
        <position position="289"/>
    </location>
</feature>
<accession>A0A084QU23</accession>
<keyword evidence="8" id="KW-0325">Glycoprotein</keyword>
<dbReference type="GO" id="GO:0004190">
    <property type="term" value="F:aspartic-type endopeptidase activity"/>
    <property type="evidence" value="ECO:0007669"/>
    <property type="project" value="UniProtKB-KW"/>
</dbReference>
<dbReference type="STRING" id="1283841.A0A084QU23"/>
<keyword evidence="5 12" id="KW-0064">Aspartyl protease</keyword>
<reference evidence="15 16" key="1">
    <citation type="journal article" date="2014" name="BMC Genomics">
        <title>Comparative genome sequencing reveals chemotype-specific gene clusters in the toxigenic black mold Stachybotrys.</title>
        <authorList>
            <person name="Semeiks J."/>
            <person name="Borek D."/>
            <person name="Otwinowski Z."/>
            <person name="Grishin N.V."/>
        </authorList>
    </citation>
    <scope>NUCLEOTIDE SEQUENCE [LARGE SCALE GENOMIC DNA]</scope>
    <source>
        <strain evidence="15 16">IBT 40285</strain>
    </source>
</reference>
<evidence type="ECO:0000256" key="3">
    <source>
        <dbReference type="ARBA" id="ARBA00022685"/>
    </source>
</evidence>
<dbReference type="FunFam" id="2.40.70.10:FF:000011">
    <property type="entry name" value="Aspartic protease"/>
    <property type="match status" value="1"/>
</dbReference>
<dbReference type="InterPro" id="IPR033121">
    <property type="entry name" value="PEPTIDASE_A1"/>
</dbReference>
<evidence type="ECO:0000256" key="4">
    <source>
        <dbReference type="ARBA" id="ARBA00022729"/>
    </source>
</evidence>
<dbReference type="PROSITE" id="PS51767">
    <property type="entry name" value="PEPTIDASE_A1"/>
    <property type="match status" value="1"/>
</dbReference>
<dbReference type="InterPro" id="IPR021109">
    <property type="entry name" value="Peptidase_aspartic_dom_sf"/>
</dbReference>
<evidence type="ECO:0000256" key="10">
    <source>
        <dbReference type="ARBA" id="ARBA00068059"/>
    </source>
</evidence>
<dbReference type="OMA" id="CNVTLGT"/>
<proteinExistence type="inferred from homology"/>
<dbReference type="PANTHER" id="PTHR47965">
    <property type="entry name" value="ASPARTYL PROTEASE-RELATED"/>
    <property type="match status" value="1"/>
</dbReference>
<dbReference type="PANTHER" id="PTHR47965:SF12">
    <property type="entry name" value="ASPARTIC PROTEINASE 3-RELATED"/>
    <property type="match status" value="1"/>
</dbReference>
<dbReference type="GO" id="GO:0031505">
    <property type="term" value="P:fungal-type cell wall organization"/>
    <property type="evidence" value="ECO:0007669"/>
    <property type="project" value="TreeGrafter"/>
</dbReference>
<evidence type="ECO:0000256" key="13">
    <source>
        <dbReference type="SAM" id="SignalP"/>
    </source>
</evidence>
<dbReference type="InterPro" id="IPR001969">
    <property type="entry name" value="Aspartic_peptidase_AS"/>
</dbReference>
<evidence type="ECO:0000256" key="1">
    <source>
        <dbReference type="ARBA" id="ARBA00007447"/>
    </source>
</evidence>
<feature type="active site" evidence="11">
    <location>
        <position position="96"/>
    </location>
</feature>
<dbReference type="InterPro" id="IPR033876">
    <property type="entry name" value="SAP-like"/>
</dbReference>
<gene>
    <name evidence="15" type="ORF">S40285_00217</name>
</gene>
<dbReference type="EMBL" id="KL660192">
    <property type="protein sequence ID" value="KFA67458.1"/>
    <property type="molecule type" value="Genomic_DNA"/>
</dbReference>
<dbReference type="CDD" id="cd05474">
    <property type="entry name" value="SAP_like"/>
    <property type="match status" value="1"/>
</dbReference>
<feature type="domain" description="Peptidase A1" evidence="14">
    <location>
        <begin position="78"/>
        <end position="407"/>
    </location>
</feature>
<evidence type="ECO:0000256" key="2">
    <source>
        <dbReference type="ARBA" id="ARBA00022670"/>
    </source>
</evidence>
<keyword evidence="6 12" id="KW-0378">Hydrolase</keyword>
<name>A0A084QU23_STAC4</name>
<evidence type="ECO:0000256" key="6">
    <source>
        <dbReference type="ARBA" id="ARBA00022801"/>
    </source>
</evidence>
<dbReference type="OrthoDB" id="771136at2759"/>
<evidence type="ECO:0000256" key="9">
    <source>
        <dbReference type="ARBA" id="ARBA00067536"/>
    </source>
</evidence>
<dbReference type="GO" id="GO:0006508">
    <property type="term" value="P:proteolysis"/>
    <property type="evidence" value="ECO:0007669"/>
    <property type="project" value="UniProtKB-KW"/>
</dbReference>
<sequence>MKPTTSSPVLLLLGSTFLSAASAISLHKREDGAPRVLSLDIQRDRSSDPLAHARARNKLRRRQSGSVDVTIDNLETLYYFNASLGTPPQEVRLHLDTGSSDLWVNSPDSRLCTMPSNPCAPAGTYVANSSSTYNYLGSYFNISYIDGSGASGDYVTDSIEVANARLPDFQFGVGYVSTSAQGILGIGYKSNEVQVARSGMAAYDNLPAKMASDGHIASNAFSMWLNNLEASTGSLLFGGVNRAQYQGQLTSVPIQRVGNQFREFYITLTKLALGSTVIDEDMQLGVLLDSGSTLTYLPDNLVEAIYNITNAVYQENEGVAFVPCALGEQTANMTFTFSEPAAIAVPISELVIDLVDVTGRQLSFANGVPACLFGVAPAGDSTIVLGDTFLRSAYVVYDLENNEISLAQTVFNATESDIAEIGTGSRAVPLATAAERPVSATSGIPISSAARVHRPTSVKTAAVVVAALLLGAAGAAL</sequence>
<evidence type="ECO:0000256" key="7">
    <source>
        <dbReference type="ARBA" id="ARBA00023145"/>
    </source>
</evidence>
<dbReference type="SUPFAM" id="SSF50630">
    <property type="entry name" value="Acid proteases"/>
    <property type="match status" value="1"/>
</dbReference>
<keyword evidence="16" id="KW-1185">Reference proteome</keyword>
<organism evidence="15 16">
    <name type="scientific">Stachybotrys chlorohalonatus (strain IBT 40285)</name>
    <dbReference type="NCBI Taxonomy" id="1283841"/>
    <lineage>
        <taxon>Eukaryota</taxon>
        <taxon>Fungi</taxon>
        <taxon>Dikarya</taxon>
        <taxon>Ascomycota</taxon>
        <taxon>Pezizomycotina</taxon>
        <taxon>Sordariomycetes</taxon>
        <taxon>Hypocreomycetidae</taxon>
        <taxon>Hypocreales</taxon>
        <taxon>Stachybotryaceae</taxon>
        <taxon>Stachybotrys</taxon>
    </lineage>
</organism>
<evidence type="ECO:0000256" key="5">
    <source>
        <dbReference type="ARBA" id="ARBA00022750"/>
    </source>
</evidence>
<feature type="signal peptide" evidence="13">
    <location>
        <begin position="1"/>
        <end position="23"/>
    </location>
</feature>
<dbReference type="Proteomes" id="UP000028524">
    <property type="component" value="Unassembled WGS sequence"/>
</dbReference>
<dbReference type="Pfam" id="PF00026">
    <property type="entry name" value="Asp"/>
    <property type="match status" value="1"/>
</dbReference>
<evidence type="ECO:0000313" key="15">
    <source>
        <dbReference type="EMBL" id="KFA67458.1"/>
    </source>
</evidence>
<dbReference type="HOGENOM" id="CLU_013253_9_3_1"/>
<evidence type="ECO:0000259" key="14">
    <source>
        <dbReference type="PROSITE" id="PS51767"/>
    </source>
</evidence>
<evidence type="ECO:0000313" key="16">
    <source>
        <dbReference type="Proteomes" id="UP000028524"/>
    </source>
</evidence>
<dbReference type="GO" id="GO:0005576">
    <property type="term" value="C:extracellular region"/>
    <property type="evidence" value="ECO:0007669"/>
    <property type="project" value="TreeGrafter"/>
</dbReference>
<protein>
    <recommendedName>
        <fullName evidence="10">Probable aspartic-type endopeptidase OPSB</fullName>
    </recommendedName>
    <alternativeName>
        <fullName evidence="9">Probable aspartic-type endopeptidase opsB</fullName>
    </alternativeName>
</protein>
<dbReference type="AlphaFoldDB" id="A0A084QU23"/>
<dbReference type="GO" id="GO:0009277">
    <property type="term" value="C:fungal-type cell wall"/>
    <property type="evidence" value="ECO:0007669"/>
    <property type="project" value="TreeGrafter"/>
</dbReference>
<dbReference type="PROSITE" id="PS00141">
    <property type="entry name" value="ASP_PROTEASE"/>
    <property type="match status" value="1"/>
</dbReference>
<comment type="similarity">
    <text evidence="1 12">Belongs to the peptidase A1 family.</text>
</comment>